<name>A0A167J8P2_CALVF</name>
<evidence type="ECO:0008006" key="4">
    <source>
        <dbReference type="Google" id="ProtNLM"/>
    </source>
</evidence>
<accession>A0A167J8P2</accession>
<feature type="compositionally biased region" description="Basic and acidic residues" evidence="1">
    <location>
        <begin position="667"/>
        <end position="676"/>
    </location>
</feature>
<feature type="compositionally biased region" description="Pro residues" evidence="1">
    <location>
        <begin position="126"/>
        <end position="142"/>
    </location>
</feature>
<sequence>MDLTLKRRALSPPPREPAPLRRRLAPLDISDNDHRALDELVMLRLDRYRAAQSFDAIKTLIALVKTCAELDASLTDIDAASRILDEREELEMLLMVGWEGREFKHVRNHPALRRKTTEREYSEVPFPSPSSSPPLPLTPPPQSVQARWESEASVDQGPLPALVPRTPDDPKSRPIEDYALPPPHAHHAHLPVQNHPHAPPDVREAQYYGPRLESEEPGPSRPKWSALPEHPSYHDEIDELEEDDAHMVYPSSYPMPAPTSAYAGPNRRRSYVPTSARAAQLEERASRSTGIVKVADARCKRCIARGIAECTIYKSTRTPNNGRVACHMCQKMKVKCEWERNPNETLSTAVRDVPPGIGEIRDVPGGMELRDPPVEPAPLGSQGQGYDSKPNRIWERDYEPRTVLPEQERSYPDTTGSASASASSFSTEGTPSLPYESEDMKQSTMVVPQPPMAQVQAQQGQGPVDLTSSPLQKAQKQRRAPKPPMTQVIRRVAVIKTGAARCDYCQKKKWDRCTISTTAMKACQACHRMKQRCQWSLSVGVGSDKGMTEEVKMELEEPVYAQYQPEDQLDSPDDDNSGSQENGYPPPGEYDDGAGYAPADGYEPVNGYAAPDNRDRDYVPSNGYSQPPGLGLSAPEPYPHSIASNQSYERGDTSTYTPHSRLMPLKESYERGRDLAPLHPRLPSNESYERGDTTLYSHSGPRDGGSGSGGYDRSESASYSDGISRPASSSRPPVMEQYPPKGMDQLLEPRPVSRQESNISNVSSSLSTPISSIGSQRVEEERMGRRAEERMDRREEPQLWTQVD</sequence>
<feature type="region of interest" description="Disordered" evidence="1">
    <location>
        <begin position="348"/>
        <end position="484"/>
    </location>
</feature>
<feature type="compositionally biased region" description="Basic and acidic residues" evidence="1">
    <location>
        <begin position="389"/>
        <end position="411"/>
    </location>
</feature>
<evidence type="ECO:0000256" key="1">
    <source>
        <dbReference type="SAM" id="MobiDB-lite"/>
    </source>
</evidence>
<feature type="compositionally biased region" description="Low complexity" evidence="1">
    <location>
        <begin position="452"/>
        <end position="464"/>
    </location>
</feature>
<feature type="compositionally biased region" description="Acidic residues" evidence="1">
    <location>
        <begin position="567"/>
        <end position="576"/>
    </location>
</feature>
<feature type="compositionally biased region" description="Basic and acidic residues" evidence="1">
    <location>
        <begin position="777"/>
        <end position="797"/>
    </location>
</feature>
<feature type="compositionally biased region" description="Low complexity" evidence="1">
    <location>
        <begin position="754"/>
        <end position="775"/>
    </location>
</feature>
<feature type="region of interest" description="Disordered" evidence="1">
    <location>
        <begin position="109"/>
        <end position="203"/>
    </location>
</feature>
<gene>
    <name evidence="2" type="ORF">CALVIDRAFT_529541</name>
</gene>
<feature type="compositionally biased region" description="Polar residues" evidence="1">
    <location>
        <begin position="642"/>
        <end position="658"/>
    </location>
</feature>
<evidence type="ECO:0000313" key="2">
    <source>
        <dbReference type="EMBL" id="KZO93350.1"/>
    </source>
</evidence>
<protein>
    <recommendedName>
        <fullName evidence="4">Zn(2)-C6 fungal-type domain-containing protein</fullName>
    </recommendedName>
</protein>
<feature type="compositionally biased region" description="Basic and acidic residues" evidence="1">
    <location>
        <begin position="166"/>
        <end position="176"/>
    </location>
</feature>
<keyword evidence="3" id="KW-1185">Reference proteome</keyword>
<proteinExistence type="predicted"/>
<dbReference type="EMBL" id="KV417302">
    <property type="protein sequence ID" value="KZO93350.1"/>
    <property type="molecule type" value="Genomic_DNA"/>
</dbReference>
<feature type="region of interest" description="Disordered" evidence="1">
    <location>
        <begin position="566"/>
        <end position="804"/>
    </location>
</feature>
<dbReference type="Proteomes" id="UP000076738">
    <property type="component" value="Unassembled WGS sequence"/>
</dbReference>
<feature type="compositionally biased region" description="Polar residues" evidence="1">
    <location>
        <begin position="717"/>
        <end position="731"/>
    </location>
</feature>
<feature type="compositionally biased region" description="Low complexity" evidence="1">
    <location>
        <begin position="417"/>
        <end position="426"/>
    </location>
</feature>
<evidence type="ECO:0000313" key="3">
    <source>
        <dbReference type="Proteomes" id="UP000076738"/>
    </source>
</evidence>
<feature type="region of interest" description="Disordered" evidence="1">
    <location>
        <begin position="1"/>
        <end position="20"/>
    </location>
</feature>
<dbReference type="AlphaFoldDB" id="A0A167J8P2"/>
<dbReference type="OrthoDB" id="10369469at2759"/>
<organism evidence="2 3">
    <name type="scientific">Calocera viscosa (strain TUFC12733)</name>
    <dbReference type="NCBI Taxonomy" id="1330018"/>
    <lineage>
        <taxon>Eukaryota</taxon>
        <taxon>Fungi</taxon>
        <taxon>Dikarya</taxon>
        <taxon>Basidiomycota</taxon>
        <taxon>Agaricomycotina</taxon>
        <taxon>Dacrymycetes</taxon>
        <taxon>Dacrymycetales</taxon>
        <taxon>Dacrymycetaceae</taxon>
        <taxon>Calocera</taxon>
    </lineage>
</organism>
<reference evidence="2 3" key="1">
    <citation type="journal article" date="2016" name="Mol. Biol. Evol.">
        <title>Comparative Genomics of Early-Diverging Mushroom-Forming Fungi Provides Insights into the Origins of Lignocellulose Decay Capabilities.</title>
        <authorList>
            <person name="Nagy L.G."/>
            <person name="Riley R."/>
            <person name="Tritt A."/>
            <person name="Adam C."/>
            <person name="Daum C."/>
            <person name="Floudas D."/>
            <person name="Sun H."/>
            <person name="Yadav J.S."/>
            <person name="Pangilinan J."/>
            <person name="Larsson K.H."/>
            <person name="Matsuura K."/>
            <person name="Barry K."/>
            <person name="Labutti K."/>
            <person name="Kuo R."/>
            <person name="Ohm R.A."/>
            <person name="Bhattacharya S.S."/>
            <person name="Shirouzu T."/>
            <person name="Yoshinaga Y."/>
            <person name="Martin F.M."/>
            <person name="Grigoriev I.V."/>
            <person name="Hibbett D.S."/>
        </authorList>
    </citation>
    <scope>NUCLEOTIDE SEQUENCE [LARGE SCALE GENOMIC DNA]</scope>
    <source>
        <strain evidence="2 3">TUFC12733</strain>
    </source>
</reference>